<sequence>MTRHTEFIKLSKEERRSLKTLFAGGSGSNRKHNRARILDLLSKQTPLPEIARLLDCSLMTVYHIKRRFLSEGLESALSEKPRSGKPVSISGEARARITALACSDAPEGHARWTLRLLADKAVELGFVESVSHNHVRQILKKTRSDRT</sequence>
<dbReference type="SUPFAM" id="SSF46689">
    <property type="entry name" value="Homeodomain-like"/>
    <property type="match status" value="1"/>
</dbReference>
<dbReference type="EMBL" id="CADCTZ010001151">
    <property type="protein sequence ID" value="CAA9382006.1"/>
    <property type="molecule type" value="Genomic_DNA"/>
</dbReference>
<proteinExistence type="predicted"/>
<accession>A0A6J4NAD5</accession>
<reference evidence="1" key="1">
    <citation type="submission" date="2020-02" db="EMBL/GenBank/DDBJ databases">
        <authorList>
            <person name="Meier V. D."/>
        </authorList>
    </citation>
    <scope>NUCLEOTIDE SEQUENCE</scope>
    <source>
        <strain evidence="1">AVDCRST_MAG84</strain>
    </source>
</reference>
<dbReference type="InterPro" id="IPR009057">
    <property type="entry name" value="Homeodomain-like_sf"/>
</dbReference>
<protein>
    <submittedName>
        <fullName evidence="1">Mobile element protein</fullName>
    </submittedName>
</protein>
<gene>
    <name evidence="1" type="ORF">AVDCRST_MAG84-5126</name>
</gene>
<dbReference type="Pfam" id="PF13565">
    <property type="entry name" value="HTH_32"/>
    <property type="match status" value="1"/>
</dbReference>
<dbReference type="AlphaFoldDB" id="A0A6J4NAD5"/>
<evidence type="ECO:0000313" key="1">
    <source>
        <dbReference type="EMBL" id="CAA9382006.1"/>
    </source>
</evidence>
<organism evidence="1">
    <name type="scientific">uncultured Microcoleus sp</name>
    <dbReference type="NCBI Taxonomy" id="259945"/>
    <lineage>
        <taxon>Bacteria</taxon>
        <taxon>Bacillati</taxon>
        <taxon>Cyanobacteriota</taxon>
        <taxon>Cyanophyceae</taxon>
        <taxon>Oscillatoriophycideae</taxon>
        <taxon>Oscillatoriales</taxon>
        <taxon>Microcoleaceae</taxon>
        <taxon>Microcoleus</taxon>
        <taxon>environmental samples</taxon>
    </lineage>
</organism>
<name>A0A6J4NAD5_9CYAN</name>